<gene>
    <name evidence="2" type="ORF">CFN78_00145</name>
</gene>
<evidence type="ECO:0000313" key="3">
    <source>
        <dbReference type="Proteomes" id="UP000242444"/>
    </source>
</evidence>
<accession>A0A263D9L4</accession>
<protein>
    <recommendedName>
        <fullName evidence="4">ESX-1 secretion-associated protein</fullName>
    </recommendedName>
</protein>
<comment type="caution">
    <text evidence="2">The sequence shown here is derived from an EMBL/GenBank/DDBJ whole genome shotgun (WGS) entry which is preliminary data.</text>
</comment>
<evidence type="ECO:0008006" key="4">
    <source>
        <dbReference type="Google" id="ProtNLM"/>
    </source>
</evidence>
<dbReference type="RefSeq" id="WP_094860484.1">
    <property type="nucleotide sequence ID" value="NZ_NKYE01000001.1"/>
</dbReference>
<dbReference type="Proteomes" id="UP000242444">
    <property type="component" value="Unassembled WGS sequence"/>
</dbReference>
<reference evidence="2 3" key="1">
    <citation type="submission" date="2017-07" db="EMBL/GenBank/DDBJ databases">
        <title>Amycolatopsis antarcticus sp. nov., isolated from the surface of an Antarcticus brown macroalga.</title>
        <authorList>
            <person name="Wang J."/>
            <person name="Leiva S."/>
            <person name="Huang J."/>
            <person name="Huang Y."/>
        </authorList>
    </citation>
    <scope>NUCLEOTIDE SEQUENCE [LARGE SCALE GENOMIC DNA]</scope>
    <source>
        <strain evidence="2 3">AU-G6</strain>
    </source>
</reference>
<evidence type="ECO:0000313" key="2">
    <source>
        <dbReference type="EMBL" id="OZM74698.1"/>
    </source>
</evidence>
<dbReference type="AlphaFoldDB" id="A0A263D9L4"/>
<proteinExistence type="predicted"/>
<organism evidence="2 3">
    <name type="scientific">Amycolatopsis antarctica</name>
    <dbReference type="NCBI Taxonomy" id="1854586"/>
    <lineage>
        <taxon>Bacteria</taxon>
        <taxon>Bacillati</taxon>
        <taxon>Actinomycetota</taxon>
        <taxon>Actinomycetes</taxon>
        <taxon>Pseudonocardiales</taxon>
        <taxon>Pseudonocardiaceae</taxon>
        <taxon>Amycolatopsis</taxon>
    </lineage>
</organism>
<keyword evidence="3" id="KW-1185">Reference proteome</keyword>
<feature type="compositionally biased region" description="Basic and acidic residues" evidence="1">
    <location>
        <begin position="83"/>
        <end position="92"/>
    </location>
</feature>
<dbReference type="EMBL" id="NKYE01000001">
    <property type="protein sequence ID" value="OZM74698.1"/>
    <property type="molecule type" value="Genomic_DNA"/>
</dbReference>
<dbReference type="OrthoDB" id="3628783at2"/>
<feature type="region of interest" description="Disordered" evidence="1">
    <location>
        <begin position="82"/>
        <end position="114"/>
    </location>
</feature>
<evidence type="ECO:0000256" key="1">
    <source>
        <dbReference type="SAM" id="MobiDB-lite"/>
    </source>
</evidence>
<sequence>MTRRFDPEQIAALAARVGGLRDSFSDTGTALGSGDPGGAYGDLKNAASAGQAMQGFYGGVNAHLGAAASLVDAASQALAQAAERMRNDDDQAIHTLGGNDPERDRSDQYGNQGI</sequence>
<name>A0A263D9L4_9PSEU</name>
<dbReference type="InParanoid" id="A0A263D9L4"/>